<dbReference type="InterPro" id="IPR011006">
    <property type="entry name" value="CheY-like_superfamily"/>
</dbReference>
<dbReference type="InterPro" id="IPR050595">
    <property type="entry name" value="Bact_response_regulator"/>
</dbReference>
<accession>A0ABY9Y2Y0</accession>
<dbReference type="Gene3D" id="3.40.50.2300">
    <property type="match status" value="1"/>
</dbReference>
<gene>
    <name evidence="4" type="ORF">RHP49_16405</name>
</gene>
<dbReference type="RefSeq" id="WP_415862440.1">
    <property type="nucleotide sequence ID" value="NZ_CP134536.1"/>
</dbReference>
<proteinExistence type="predicted"/>
<evidence type="ECO:0000313" key="5">
    <source>
        <dbReference type="Proteomes" id="UP001303407"/>
    </source>
</evidence>
<dbReference type="PANTHER" id="PTHR44591:SF3">
    <property type="entry name" value="RESPONSE REGULATORY DOMAIN-CONTAINING PROTEIN"/>
    <property type="match status" value="1"/>
</dbReference>
<dbReference type="PROSITE" id="PS50110">
    <property type="entry name" value="RESPONSE_REGULATORY"/>
    <property type="match status" value="1"/>
</dbReference>
<sequence>MDLQVIVVDDDDVACFLLNKFLIHAGFSEPKIYLKAMDALDYLNNEQNTEVTYAIFLDINMPLMNGWKFLDELEAKHIKSKYFIFLITSSINPKDKDKSLTYNHVIDLLVKPINLSDLKALKKQYLASFFNRIE</sequence>
<keyword evidence="1 2" id="KW-0597">Phosphoprotein</keyword>
<keyword evidence="5" id="KW-1185">Reference proteome</keyword>
<evidence type="ECO:0000256" key="1">
    <source>
        <dbReference type="ARBA" id="ARBA00022553"/>
    </source>
</evidence>
<dbReference type="SUPFAM" id="SSF52172">
    <property type="entry name" value="CheY-like"/>
    <property type="match status" value="1"/>
</dbReference>
<feature type="modified residue" description="4-aspartylphosphate" evidence="2">
    <location>
        <position position="58"/>
    </location>
</feature>
<evidence type="ECO:0000313" key="4">
    <source>
        <dbReference type="EMBL" id="WNH12457.1"/>
    </source>
</evidence>
<name>A0ABY9Y2Y0_9FLAO</name>
<feature type="domain" description="Response regulatory" evidence="3">
    <location>
        <begin position="4"/>
        <end position="126"/>
    </location>
</feature>
<evidence type="ECO:0000256" key="2">
    <source>
        <dbReference type="PROSITE-ProRule" id="PRU00169"/>
    </source>
</evidence>
<dbReference type="Proteomes" id="UP001303407">
    <property type="component" value="Chromosome"/>
</dbReference>
<organism evidence="4 5">
    <name type="scientific">Thalassobellus suaedae</name>
    <dbReference type="NCBI Taxonomy" id="3074124"/>
    <lineage>
        <taxon>Bacteria</taxon>
        <taxon>Pseudomonadati</taxon>
        <taxon>Bacteroidota</taxon>
        <taxon>Flavobacteriia</taxon>
        <taxon>Flavobacteriales</taxon>
        <taxon>Flavobacteriaceae</taxon>
        <taxon>Thalassobellus</taxon>
    </lineage>
</organism>
<evidence type="ECO:0000259" key="3">
    <source>
        <dbReference type="PROSITE" id="PS50110"/>
    </source>
</evidence>
<dbReference type="PANTHER" id="PTHR44591">
    <property type="entry name" value="STRESS RESPONSE REGULATOR PROTEIN 1"/>
    <property type="match status" value="1"/>
</dbReference>
<dbReference type="Pfam" id="PF00072">
    <property type="entry name" value="Response_reg"/>
    <property type="match status" value="1"/>
</dbReference>
<protein>
    <submittedName>
        <fullName evidence="4">Response regulator</fullName>
    </submittedName>
</protein>
<dbReference type="InterPro" id="IPR001789">
    <property type="entry name" value="Sig_transdc_resp-reg_receiver"/>
</dbReference>
<dbReference type="SMART" id="SM00448">
    <property type="entry name" value="REC"/>
    <property type="match status" value="1"/>
</dbReference>
<reference evidence="4 5" key="1">
    <citation type="submission" date="2023-09" db="EMBL/GenBank/DDBJ databases">
        <title>Thalassobella suaedae gen. nov., sp. nov., a marine bacterium of the family Flavobacteriaceae isolated from a halophyte Suaeda japonica.</title>
        <authorList>
            <person name="Lee S.Y."/>
            <person name="Hwang C.Y."/>
        </authorList>
    </citation>
    <scope>NUCLEOTIDE SEQUENCE [LARGE SCALE GENOMIC DNA]</scope>
    <source>
        <strain evidence="4 5">HL-DH10</strain>
    </source>
</reference>
<dbReference type="EMBL" id="CP134536">
    <property type="protein sequence ID" value="WNH12457.1"/>
    <property type="molecule type" value="Genomic_DNA"/>
</dbReference>